<dbReference type="AlphaFoldDB" id="A0A9N9GJV9"/>
<keyword evidence="3" id="KW-1185">Reference proteome</keyword>
<evidence type="ECO:0000256" key="1">
    <source>
        <dbReference type="SAM" id="Phobius"/>
    </source>
</evidence>
<keyword evidence="1" id="KW-1133">Transmembrane helix</keyword>
<feature type="transmembrane region" description="Helical" evidence="1">
    <location>
        <begin position="66"/>
        <end position="89"/>
    </location>
</feature>
<feature type="transmembrane region" description="Helical" evidence="1">
    <location>
        <begin position="95"/>
        <end position="116"/>
    </location>
</feature>
<proteinExistence type="predicted"/>
<organism evidence="2 3">
    <name type="scientific">Paraglomus occultum</name>
    <dbReference type="NCBI Taxonomy" id="144539"/>
    <lineage>
        <taxon>Eukaryota</taxon>
        <taxon>Fungi</taxon>
        <taxon>Fungi incertae sedis</taxon>
        <taxon>Mucoromycota</taxon>
        <taxon>Glomeromycotina</taxon>
        <taxon>Glomeromycetes</taxon>
        <taxon>Paraglomerales</taxon>
        <taxon>Paraglomeraceae</taxon>
        <taxon>Paraglomus</taxon>
    </lineage>
</organism>
<sequence>MKSVTVPLVEQQVSCCDCCEPTHAFEAEWCLDLHGYLNRTEFADRLRGINNYIKDYPLLSAKTKTYLTYAIAGLFTLILAVVLIITFAASPGDNIANTAIVTIVVEFLLALAIPIGRSIVDAMAKRRAEIFTRALQPVLDQYNRQENPTANWKIVWRAVFTYFSIDVDSKGKGTATPKYAEHAELVIEINDALSDLTAQTVRVNLTPTAVPIVSTAVPTVSTAVPRMSTINTTYPSQMIGVP</sequence>
<dbReference type="Proteomes" id="UP000789572">
    <property type="component" value="Unassembled WGS sequence"/>
</dbReference>
<keyword evidence="1" id="KW-0812">Transmembrane</keyword>
<dbReference type="OrthoDB" id="2364454at2759"/>
<evidence type="ECO:0000313" key="2">
    <source>
        <dbReference type="EMBL" id="CAG8615882.1"/>
    </source>
</evidence>
<reference evidence="2" key="1">
    <citation type="submission" date="2021-06" db="EMBL/GenBank/DDBJ databases">
        <authorList>
            <person name="Kallberg Y."/>
            <person name="Tangrot J."/>
            <person name="Rosling A."/>
        </authorList>
    </citation>
    <scope>NUCLEOTIDE SEQUENCE</scope>
    <source>
        <strain evidence="2">IA702</strain>
    </source>
</reference>
<keyword evidence="1" id="KW-0472">Membrane</keyword>
<evidence type="ECO:0000313" key="3">
    <source>
        <dbReference type="Proteomes" id="UP000789572"/>
    </source>
</evidence>
<dbReference type="EMBL" id="CAJVPJ010002215">
    <property type="protein sequence ID" value="CAG8615882.1"/>
    <property type="molecule type" value="Genomic_DNA"/>
</dbReference>
<gene>
    <name evidence="2" type="ORF">POCULU_LOCUS8180</name>
</gene>
<accession>A0A9N9GJV9</accession>
<comment type="caution">
    <text evidence="2">The sequence shown here is derived from an EMBL/GenBank/DDBJ whole genome shotgun (WGS) entry which is preliminary data.</text>
</comment>
<name>A0A9N9GJV9_9GLOM</name>
<protein>
    <submittedName>
        <fullName evidence="2">11269_t:CDS:1</fullName>
    </submittedName>
</protein>